<evidence type="ECO:0000256" key="7">
    <source>
        <dbReference type="ARBA" id="ARBA00031259"/>
    </source>
</evidence>
<dbReference type="InterPro" id="IPR038566">
    <property type="entry name" value="Mediator_Med6_sf"/>
</dbReference>
<dbReference type="Proteomes" id="UP000188320">
    <property type="component" value="Unassembled WGS sequence"/>
</dbReference>
<feature type="compositionally biased region" description="Low complexity" evidence="9">
    <location>
        <begin position="216"/>
        <end position="230"/>
    </location>
</feature>
<feature type="region of interest" description="Disordered" evidence="9">
    <location>
        <begin position="207"/>
        <end position="230"/>
    </location>
</feature>
<dbReference type="GO" id="GO:0003712">
    <property type="term" value="F:transcription coregulator activity"/>
    <property type="evidence" value="ECO:0007669"/>
    <property type="project" value="InterPro"/>
</dbReference>
<comment type="subunit">
    <text evidence="8">Component of the Mediator complex.</text>
</comment>
<dbReference type="InterPro" id="IPR007018">
    <property type="entry name" value="Mediator_Med6"/>
</dbReference>
<evidence type="ECO:0000256" key="9">
    <source>
        <dbReference type="SAM" id="MobiDB-lite"/>
    </source>
</evidence>
<evidence type="ECO:0000256" key="3">
    <source>
        <dbReference type="ARBA" id="ARBA00020634"/>
    </source>
</evidence>
<sequence>MDDKNKTLETEDLMGIEWRFSEWIMQAGGLTPSNVMEYFSLSPFWDPTSNNALTSLNLIEEAFQLVSKNVKYHPYSGYSWGVAGSDSKPQKDASEEKPTQSASYLQVKNQFNSAIDYMLEMGPNKYAILAQQTRMAEESALKTNQSVPSVLSKSSNQSSTLSQLSNTGKSAHGTPTVSRTNSGIIYNASSDGGMLGTDFNYRGASAAPSPAPHFLPSASVSPSPSQSRMH</sequence>
<comment type="caution">
    <text evidence="10">The sequence shown here is derived from an EMBL/GenBank/DDBJ whole genome shotgun (WGS) entry which is preliminary data.</text>
</comment>
<dbReference type="PANTHER" id="PTHR13104">
    <property type="entry name" value="MED-6-RELATED"/>
    <property type="match status" value="1"/>
</dbReference>
<organism evidence="10 11">
    <name type="scientific">Zancudomyces culisetae</name>
    <name type="common">Gut fungus</name>
    <name type="synonym">Smittium culisetae</name>
    <dbReference type="NCBI Taxonomy" id="1213189"/>
    <lineage>
        <taxon>Eukaryota</taxon>
        <taxon>Fungi</taxon>
        <taxon>Fungi incertae sedis</taxon>
        <taxon>Zoopagomycota</taxon>
        <taxon>Kickxellomycotina</taxon>
        <taxon>Harpellomycetes</taxon>
        <taxon>Harpellales</taxon>
        <taxon>Legeriomycetaceae</taxon>
        <taxon>Zancudomyces</taxon>
    </lineage>
</organism>
<evidence type="ECO:0000256" key="5">
    <source>
        <dbReference type="ARBA" id="ARBA00023163"/>
    </source>
</evidence>
<gene>
    <name evidence="8" type="primary">MED6</name>
    <name evidence="10" type="ORF">AX774_g3086</name>
</gene>
<dbReference type="GO" id="GO:0016592">
    <property type="term" value="C:mediator complex"/>
    <property type="evidence" value="ECO:0007669"/>
    <property type="project" value="InterPro"/>
</dbReference>
<dbReference type="Pfam" id="PF04934">
    <property type="entry name" value="Med6"/>
    <property type="match status" value="1"/>
</dbReference>
<evidence type="ECO:0000313" key="10">
    <source>
        <dbReference type="EMBL" id="OMH83399.1"/>
    </source>
</evidence>
<dbReference type="AlphaFoldDB" id="A0A1R1PR32"/>
<evidence type="ECO:0000256" key="4">
    <source>
        <dbReference type="ARBA" id="ARBA00023015"/>
    </source>
</evidence>
<comment type="function">
    <text evidence="8">Component of the Mediator complex, a coactivator involved in the regulated transcription of nearly all RNA polymerase II-dependent genes. Mediator functions as a bridge to convey information from gene-specific regulatory proteins to the basal RNA polymerase II transcription machinery. Mediator is recruited to promoters by direct interactions with regulatory proteins and serves as a scaffold for the assembly of a functional preinitiation complex with RNA polymerase II and the general transcription factors.</text>
</comment>
<feature type="compositionally biased region" description="Polar residues" evidence="9">
    <location>
        <begin position="173"/>
        <end position="182"/>
    </location>
</feature>
<dbReference type="OrthoDB" id="344220at2759"/>
<proteinExistence type="inferred from homology"/>
<reference evidence="11" key="1">
    <citation type="submission" date="2017-01" db="EMBL/GenBank/DDBJ databases">
        <authorList>
            <person name="Wang Y."/>
            <person name="White M."/>
            <person name="Kvist S."/>
            <person name="Moncalvo J.-M."/>
        </authorList>
    </citation>
    <scope>NUCLEOTIDE SEQUENCE [LARGE SCALE GENOMIC DNA]</scope>
    <source>
        <strain evidence="11">COL-18-3</strain>
    </source>
</reference>
<dbReference type="Gene3D" id="3.10.450.580">
    <property type="entry name" value="Mediator complex, subunit Med6"/>
    <property type="match status" value="1"/>
</dbReference>
<evidence type="ECO:0000256" key="2">
    <source>
        <dbReference type="ARBA" id="ARBA00007526"/>
    </source>
</evidence>
<keyword evidence="5 8" id="KW-0804">Transcription</keyword>
<evidence type="ECO:0000256" key="8">
    <source>
        <dbReference type="RuleBase" id="RU364143"/>
    </source>
</evidence>
<name>A0A1R1PR32_ZANCU</name>
<dbReference type="EMBL" id="LSSK01000419">
    <property type="protein sequence ID" value="OMH83399.1"/>
    <property type="molecule type" value="Genomic_DNA"/>
</dbReference>
<feature type="compositionally biased region" description="Low complexity" evidence="9">
    <location>
        <begin position="146"/>
        <end position="167"/>
    </location>
</feature>
<accession>A0A1R1PR32</accession>
<evidence type="ECO:0000256" key="1">
    <source>
        <dbReference type="ARBA" id="ARBA00004123"/>
    </source>
</evidence>
<feature type="region of interest" description="Disordered" evidence="9">
    <location>
        <begin position="146"/>
        <end position="182"/>
    </location>
</feature>
<keyword evidence="11" id="KW-1185">Reference proteome</keyword>
<dbReference type="GO" id="GO:0006357">
    <property type="term" value="P:regulation of transcription by RNA polymerase II"/>
    <property type="evidence" value="ECO:0007669"/>
    <property type="project" value="InterPro"/>
</dbReference>
<keyword evidence="8" id="KW-0010">Activator</keyword>
<keyword evidence="4 8" id="KW-0805">Transcription regulation</keyword>
<keyword evidence="6 8" id="KW-0539">Nucleus</keyword>
<comment type="similarity">
    <text evidence="2 8">Belongs to the Mediator complex subunit 6 family.</text>
</comment>
<evidence type="ECO:0000256" key="6">
    <source>
        <dbReference type="ARBA" id="ARBA00023242"/>
    </source>
</evidence>
<comment type="subcellular location">
    <subcellularLocation>
        <location evidence="1 8">Nucleus</location>
    </subcellularLocation>
</comment>
<protein>
    <recommendedName>
        <fullName evidence="3 8">Mediator of RNA polymerase II transcription subunit 6</fullName>
    </recommendedName>
    <alternativeName>
        <fullName evidence="7 8">Mediator complex subunit 6</fullName>
    </alternativeName>
</protein>
<evidence type="ECO:0000313" key="11">
    <source>
        <dbReference type="Proteomes" id="UP000188320"/>
    </source>
</evidence>